<dbReference type="Proteomes" id="UP001193501">
    <property type="component" value="Unassembled WGS sequence"/>
</dbReference>
<comment type="caution">
    <text evidence="1">The sequence shown here is derived from an EMBL/GenBank/DDBJ whole genome shotgun (WGS) entry which is preliminary data.</text>
</comment>
<proteinExistence type="predicted"/>
<sequence length="84" mass="9544">MELGGNVTLGRRIEVDGHWLSVEIYRTAIDPAWILEVENEFGTLTTFNEPFLADGLAWRAFEDLVAERGLAAFLGPKDKRKPRR</sequence>
<dbReference type="EMBL" id="JAABNR010000071">
    <property type="protein sequence ID" value="NBZ90152.1"/>
    <property type="molecule type" value="Genomic_DNA"/>
</dbReference>
<gene>
    <name evidence="1" type="ORF">GV832_21525</name>
</gene>
<dbReference type="AlphaFoldDB" id="A0AAE4YEF6"/>
<evidence type="ECO:0000313" key="1">
    <source>
        <dbReference type="EMBL" id="NBZ90152.1"/>
    </source>
</evidence>
<evidence type="ECO:0000313" key="2">
    <source>
        <dbReference type="Proteomes" id="UP001193501"/>
    </source>
</evidence>
<organism evidence="1 2">
    <name type="scientific">Stagnihabitans tardus</name>
    <dbReference type="NCBI Taxonomy" id="2699202"/>
    <lineage>
        <taxon>Bacteria</taxon>
        <taxon>Pseudomonadati</taxon>
        <taxon>Pseudomonadota</taxon>
        <taxon>Alphaproteobacteria</taxon>
        <taxon>Rhodobacterales</taxon>
        <taxon>Paracoccaceae</taxon>
        <taxon>Stagnihabitans</taxon>
    </lineage>
</organism>
<name>A0AAE4YEF6_9RHOB</name>
<accession>A0AAE4YEF6</accession>
<keyword evidence="2" id="KW-1185">Reference proteome</keyword>
<protein>
    <submittedName>
        <fullName evidence="1">Uncharacterized protein</fullName>
    </submittedName>
</protein>
<reference evidence="1" key="1">
    <citation type="submission" date="2020-01" db="EMBL/GenBank/DDBJ databases">
        <authorList>
            <person name="Chen W.-M."/>
        </authorList>
    </citation>
    <scope>NUCLEOTIDE SEQUENCE</scope>
    <source>
        <strain evidence="1">CYK-10</strain>
    </source>
</reference>